<dbReference type="EMBL" id="MSFO01000009">
    <property type="protein sequence ID" value="PLB44310.1"/>
    <property type="molecule type" value="Genomic_DNA"/>
</dbReference>
<name>A0A2I2FUJ1_9EURO</name>
<feature type="coiled-coil region" evidence="1">
    <location>
        <begin position="217"/>
        <end position="244"/>
    </location>
</feature>
<dbReference type="GeneID" id="36562824"/>
<gene>
    <name evidence="2" type="ORF">P170DRAFT_513521</name>
</gene>
<protein>
    <submittedName>
        <fullName evidence="2">Uncharacterized protein</fullName>
    </submittedName>
</protein>
<dbReference type="RefSeq" id="XP_024699612.1">
    <property type="nucleotide sequence ID" value="XM_024855118.1"/>
</dbReference>
<dbReference type="AlphaFoldDB" id="A0A2I2FUJ1"/>
<comment type="caution">
    <text evidence="2">The sequence shown here is derived from an EMBL/GenBank/DDBJ whole genome shotgun (WGS) entry which is preliminary data.</text>
</comment>
<dbReference type="VEuPathDB" id="FungiDB:P170DRAFT_513521"/>
<evidence type="ECO:0000313" key="2">
    <source>
        <dbReference type="EMBL" id="PLB44310.1"/>
    </source>
</evidence>
<evidence type="ECO:0000313" key="3">
    <source>
        <dbReference type="Proteomes" id="UP000234275"/>
    </source>
</evidence>
<dbReference type="Proteomes" id="UP000234275">
    <property type="component" value="Unassembled WGS sequence"/>
</dbReference>
<reference evidence="2 3" key="1">
    <citation type="submission" date="2016-12" db="EMBL/GenBank/DDBJ databases">
        <title>The genomes of Aspergillus section Nigri reveals drivers in fungal speciation.</title>
        <authorList>
            <consortium name="DOE Joint Genome Institute"/>
            <person name="Vesth T.C."/>
            <person name="Nybo J."/>
            <person name="Theobald S."/>
            <person name="Brandl J."/>
            <person name="Frisvad J.C."/>
            <person name="Nielsen K.F."/>
            <person name="Lyhne E.K."/>
            <person name="Kogle M.E."/>
            <person name="Kuo A."/>
            <person name="Riley R."/>
            <person name="Clum A."/>
            <person name="Nolan M."/>
            <person name="Lipzen A."/>
            <person name="Salamov A."/>
            <person name="Henrissat B."/>
            <person name="Wiebenga A."/>
            <person name="De Vries R.P."/>
            <person name="Grigoriev I.V."/>
            <person name="Mortensen U.H."/>
            <person name="Andersen M.R."/>
            <person name="Baker S.E."/>
        </authorList>
    </citation>
    <scope>NUCLEOTIDE SEQUENCE [LARGE SCALE GENOMIC DNA]</scope>
    <source>
        <strain evidence="2 3">IBT 23096</strain>
    </source>
</reference>
<evidence type="ECO:0000256" key="1">
    <source>
        <dbReference type="SAM" id="Coils"/>
    </source>
</evidence>
<sequence>MAYSTSTTNSPPPFTKLPHSAFLADIENNITLRLLEFNFTLRAQDLVQYRALFSTLPLIGERIFPPYYVAGFRPDGSFQFYPPYQVPQPNKPPPGQSADRIIQSFLGLLSVIYDRRIFFHNMEEVRDVCDMCCDFGLLHEVSDYMNNKEHFPGENQQVLSTIHKAPVMSMILAETLHNRFLYSQAFTLLAGQVVNGGRPRFLSGHSGALDKVSVETRERLLAAYDRTMRRFERTEQRLRKVMAEFRGLLGDFGVDSGNIVFDRFASLWTVFTKNLHRNPNLYRMWREIILAVEQHDGWKRNASPQMIMELAVTKRELAEFLQNALCSSSYLYMPV</sequence>
<organism evidence="2 3">
    <name type="scientific">Aspergillus steynii IBT 23096</name>
    <dbReference type="NCBI Taxonomy" id="1392250"/>
    <lineage>
        <taxon>Eukaryota</taxon>
        <taxon>Fungi</taxon>
        <taxon>Dikarya</taxon>
        <taxon>Ascomycota</taxon>
        <taxon>Pezizomycotina</taxon>
        <taxon>Eurotiomycetes</taxon>
        <taxon>Eurotiomycetidae</taxon>
        <taxon>Eurotiales</taxon>
        <taxon>Aspergillaceae</taxon>
        <taxon>Aspergillus</taxon>
        <taxon>Aspergillus subgen. Circumdati</taxon>
    </lineage>
</organism>
<accession>A0A2I2FUJ1</accession>
<keyword evidence="3" id="KW-1185">Reference proteome</keyword>
<keyword evidence="1" id="KW-0175">Coiled coil</keyword>
<proteinExistence type="predicted"/>